<sequence length="557" mass="63235">MSKEQIPHIPNVLTTPERVMEEHGLDESKEKVKLSPEQVETNVNELTELSASRAEASKHVRESYGGLTKSEREELKEKGEGAVVAQLDALNIDPELAEFSEGVLADYDKRIQELGSNPKVLEEYKKRFEKLKGTLGNVVAYEHIQGELDAVTKSEQKLRLLYEKVGRAPGPIEKKKLAELTEHKNTLQEQLNKFELDPASVGMLRRREVRKMQQDLERYSFAETESRTELIREVLPDLMQGAPILFQGETGSGKSQLAKYISERYLGKEPVIISVSEQIKESQIMGTRGLENGETVFNYSEFIKAQQDGRPVVLDEVNLMPHEFSGLLHDLLQKRVGDVWTHPVTGEAIKITAPIMATANLKSERYKQRYELDVATLRRFIGGAGAREIHYLDLGEKDKEGNYIAPETLKILASVIADRNGNISWSVGEAPQKMEQLKRFVQACRKIQEDFTLSVREGAEESLAKSDRLAFRELVITLKDQIEIMKAWKASGFQEPLDQIVLKEFFRKAEISGRAAKDRENMVKVFMANKFFQDTKPEDFNIQGLSAKTVRQWQGKE</sequence>
<dbReference type="Proteomes" id="UP000177111">
    <property type="component" value="Unassembled WGS sequence"/>
</dbReference>
<feature type="domain" description="AAA+ ATPase" evidence="4">
    <location>
        <begin position="240"/>
        <end position="395"/>
    </location>
</feature>
<dbReference type="GO" id="GO:0030687">
    <property type="term" value="C:preribosome, large subunit precursor"/>
    <property type="evidence" value="ECO:0007669"/>
    <property type="project" value="TreeGrafter"/>
</dbReference>
<feature type="compositionally biased region" description="Basic and acidic residues" evidence="3">
    <location>
        <begin position="18"/>
        <end position="34"/>
    </location>
</feature>
<name>A0A1F8H182_9BACT</name>
<dbReference type="GO" id="GO:0016887">
    <property type="term" value="F:ATP hydrolysis activity"/>
    <property type="evidence" value="ECO:0007669"/>
    <property type="project" value="InterPro"/>
</dbReference>
<evidence type="ECO:0000256" key="3">
    <source>
        <dbReference type="SAM" id="MobiDB-lite"/>
    </source>
</evidence>
<reference evidence="5 6" key="1">
    <citation type="journal article" date="2016" name="Nat. Commun.">
        <title>Thousands of microbial genomes shed light on interconnected biogeochemical processes in an aquifer system.</title>
        <authorList>
            <person name="Anantharaman K."/>
            <person name="Brown C.T."/>
            <person name="Hug L.A."/>
            <person name="Sharon I."/>
            <person name="Castelle C.J."/>
            <person name="Probst A.J."/>
            <person name="Thomas B.C."/>
            <person name="Singh A."/>
            <person name="Wilkins M.J."/>
            <person name="Karaoz U."/>
            <person name="Brodie E.L."/>
            <person name="Williams K.H."/>
            <person name="Hubbard S.S."/>
            <person name="Banfield J.F."/>
        </authorList>
    </citation>
    <scope>NUCLEOTIDE SEQUENCE [LARGE SCALE GENOMIC DNA]</scope>
</reference>
<dbReference type="InterPro" id="IPR011704">
    <property type="entry name" value="ATPase_dyneun-rel_AAA"/>
</dbReference>
<dbReference type="InterPro" id="IPR003593">
    <property type="entry name" value="AAA+_ATPase"/>
</dbReference>
<keyword evidence="2" id="KW-0067">ATP-binding</keyword>
<dbReference type="AlphaFoldDB" id="A0A1F8H182"/>
<keyword evidence="1" id="KW-0547">Nucleotide-binding</keyword>
<feature type="region of interest" description="Disordered" evidence="3">
    <location>
        <begin position="1"/>
        <end position="38"/>
    </location>
</feature>
<evidence type="ECO:0000256" key="1">
    <source>
        <dbReference type="ARBA" id="ARBA00022741"/>
    </source>
</evidence>
<gene>
    <name evidence="5" type="ORF">A3I96_01195</name>
</gene>
<dbReference type="Pfam" id="PF07728">
    <property type="entry name" value="AAA_5"/>
    <property type="match status" value="1"/>
</dbReference>
<dbReference type="SUPFAM" id="SSF52540">
    <property type="entry name" value="P-loop containing nucleoside triphosphate hydrolases"/>
    <property type="match status" value="1"/>
</dbReference>
<dbReference type="InterPro" id="IPR025662">
    <property type="entry name" value="Sigma_54_int_dom_ATP-bd_1"/>
</dbReference>
<dbReference type="SMART" id="SM00382">
    <property type="entry name" value="AAA"/>
    <property type="match status" value="1"/>
</dbReference>
<dbReference type="EMBL" id="MGKT01000002">
    <property type="protein sequence ID" value="OGN31432.1"/>
    <property type="molecule type" value="Genomic_DNA"/>
</dbReference>
<feature type="region of interest" description="Disordered" evidence="3">
    <location>
        <begin position="53"/>
        <end position="73"/>
    </location>
</feature>
<accession>A0A1F8H182</accession>
<comment type="caution">
    <text evidence="5">The sequence shown here is derived from an EMBL/GenBank/DDBJ whole genome shotgun (WGS) entry which is preliminary data.</text>
</comment>
<dbReference type="Gene3D" id="3.40.50.300">
    <property type="entry name" value="P-loop containing nucleotide triphosphate hydrolases"/>
    <property type="match status" value="1"/>
</dbReference>
<evidence type="ECO:0000313" key="6">
    <source>
        <dbReference type="Proteomes" id="UP000177111"/>
    </source>
</evidence>
<dbReference type="GO" id="GO:0005524">
    <property type="term" value="F:ATP binding"/>
    <property type="evidence" value="ECO:0007669"/>
    <property type="project" value="UniProtKB-KW"/>
</dbReference>
<dbReference type="InterPro" id="IPR027417">
    <property type="entry name" value="P-loop_NTPase"/>
</dbReference>
<organism evidence="5 6">
    <name type="scientific">Candidatus Yanofskybacteria bacterium RIFCSPLOWO2_02_FULL_44_18</name>
    <dbReference type="NCBI Taxonomy" id="1802705"/>
    <lineage>
        <taxon>Bacteria</taxon>
        <taxon>Candidatus Yanofskyibacteriota</taxon>
    </lineage>
</organism>
<dbReference type="PROSITE" id="PS00675">
    <property type="entry name" value="SIGMA54_INTERACT_1"/>
    <property type="match status" value="1"/>
</dbReference>
<evidence type="ECO:0000313" key="5">
    <source>
        <dbReference type="EMBL" id="OGN31432.1"/>
    </source>
</evidence>
<evidence type="ECO:0000256" key="2">
    <source>
        <dbReference type="ARBA" id="ARBA00022840"/>
    </source>
</evidence>
<dbReference type="PANTHER" id="PTHR48103:SF2">
    <property type="entry name" value="MIDASIN"/>
    <property type="match status" value="1"/>
</dbReference>
<proteinExistence type="predicted"/>
<protein>
    <recommendedName>
        <fullName evidence="4">AAA+ ATPase domain-containing protein</fullName>
    </recommendedName>
</protein>
<dbReference type="PANTHER" id="PTHR48103">
    <property type="entry name" value="MIDASIN-RELATED"/>
    <property type="match status" value="1"/>
</dbReference>
<dbReference type="GO" id="GO:0000027">
    <property type="term" value="P:ribosomal large subunit assembly"/>
    <property type="evidence" value="ECO:0007669"/>
    <property type="project" value="TreeGrafter"/>
</dbReference>
<evidence type="ECO:0000259" key="4">
    <source>
        <dbReference type="SMART" id="SM00382"/>
    </source>
</evidence>